<dbReference type="InParanoid" id="A0A0C2T7S0"/>
<feature type="transmembrane region" description="Helical" evidence="7">
    <location>
        <begin position="412"/>
        <end position="432"/>
    </location>
</feature>
<evidence type="ECO:0008006" key="10">
    <source>
        <dbReference type="Google" id="ProtNLM"/>
    </source>
</evidence>
<dbReference type="Proteomes" id="UP000054549">
    <property type="component" value="Unassembled WGS sequence"/>
</dbReference>
<feature type="transmembrane region" description="Helical" evidence="7">
    <location>
        <begin position="326"/>
        <end position="351"/>
    </location>
</feature>
<feature type="transmembrane region" description="Helical" evidence="7">
    <location>
        <begin position="289"/>
        <end position="314"/>
    </location>
</feature>
<evidence type="ECO:0000256" key="7">
    <source>
        <dbReference type="SAM" id="Phobius"/>
    </source>
</evidence>
<sequence>MSSPYLGPASLPSSYGILSRSEQGHEHERNSDSNPEEGVNCGPPPTKTVTPRRSYPYIPPTKSLSGSSNPTEATPLLVSKDRPVSLIEEQIESKDHESTLTLLQEEMKILTTYSLPIFGSQLLEYTLVIASVVSIGHLSTTALAGVSLGSMTASVTAFSIIQGLVSALDTMLPSAWTSQDPRLVGLWAQRMTVVIAFSLIPMYLIWFNAEQILINLKQDPDVAHLAAVYLRWVSLGLPAYAFNCISRRYFQSQGLFTIPTRIVLFAAPVNVILNYLLVWGPAPIRLGYIGAPIATAISFNLISIASIIYGVFFAPTTAWHPISNRMFTNLGVLVQLGLGGVGQTATEWWAWELISLAASLLGPVALATQSILVVSGTMAFQAPFALGIATSVRIGNLLGERKARRAQTASNAAILMGLIIAACLSTMFIVFRDRWAYMFNNDPEVVSLVKKILPILALFQIFDSNAAVTAGILRAKGWQFVGALLNISAYYILGLPLGVFLAFKCHIGLPGLSMGLTTSLIYCAAFSTYFCVRTDWNREVDKVMERMSREDSKGYGSVENGHRL</sequence>
<comment type="subcellular location">
    <subcellularLocation>
        <location evidence="1">Membrane</location>
        <topology evidence="1">Multi-pass membrane protein</topology>
    </subcellularLocation>
</comment>
<evidence type="ECO:0000313" key="9">
    <source>
        <dbReference type="Proteomes" id="UP000054549"/>
    </source>
</evidence>
<evidence type="ECO:0000256" key="5">
    <source>
        <dbReference type="ARBA" id="ARBA00023136"/>
    </source>
</evidence>
<dbReference type="InterPro" id="IPR002528">
    <property type="entry name" value="MATE_fam"/>
</dbReference>
<dbReference type="GO" id="GO:0016020">
    <property type="term" value="C:membrane"/>
    <property type="evidence" value="ECO:0007669"/>
    <property type="project" value="UniProtKB-SubCell"/>
</dbReference>
<dbReference type="HOGENOM" id="CLU_012893_1_2_1"/>
<dbReference type="CDD" id="cd13132">
    <property type="entry name" value="MATE_eukaryotic"/>
    <property type="match status" value="1"/>
</dbReference>
<keyword evidence="4 7" id="KW-1133">Transmembrane helix</keyword>
<keyword evidence="3 7" id="KW-0812">Transmembrane</keyword>
<evidence type="ECO:0000313" key="8">
    <source>
        <dbReference type="EMBL" id="KIL62654.1"/>
    </source>
</evidence>
<dbReference type="Pfam" id="PF01554">
    <property type="entry name" value="MatE"/>
    <property type="match status" value="2"/>
</dbReference>
<dbReference type="EMBL" id="KN818268">
    <property type="protein sequence ID" value="KIL62654.1"/>
    <property type="molecule type" value="Genomic_DNA"/>
</dbReference>
<keyword evidence="5 7" id="KW-0472">Membrane</keyword>
<dbReference type="FunCoup" id="A0A0C2T7S0">
    <property type="interactions" value="118"/>
</dbReference>
<name>A0A0C2T7S0_AMAMK</name>
<dbReference type="STRING" id="946122.A0A0C2T7S0"/>
<evidence type="ECO:0000256" key="6">
    <source>
        <dbReference type="SAM" id="MobiDB-lite"/>
    </source>
</evidence>
<feature type="transmembrane region" description="Helical" evidence="7">
    <location>
        <begin position="122"/>
        <end position="145"/>
    </location>
</feature>
<feature type="transmembrane region" description="Helical" evidence="7">
    <location>
        <begin position="151"/>
        <end position="172"/>
    </location>
</feature>
<feature type="region of interest" description="Disordered" evidence="6">
    <location>
        <begin position="1"/>
        <end position="76"/>
    </location>
</feature>
<dbReference type="GO" id="GO:0015297">
    <property type="term" value="F:antiporter activity"/>
    <property type="evidence" value="ECO:0007669"/>
    <property type="project" value="InterPro"/>
</dbReference>
<feature type="compositionally biased region" description="Polar residues" evidence="6">
    <location>
        <begin position="62"/>
        <end position="72"/>
    </location>
</feature>
<evidence type="ECO:0000256" key="3">
    <source>
        <dbReference type="ARBA" id="ARBA00022692"/>
    </source>
</evidence>
<feature type="transmembrane region" description="Helical" evidence="7">
    <location>
        <begin position="371"/>
        <end position="392"/>
    </location>
</feature>
<feature type="transmembrane region" description="Helical" evidence="7">
    <location>
        <begin position="452"/>
        <end position="473"/>
    </location>
</feature>
<dbReference type="GO" id="GO:1990961">
    <property type="term" value="P:xenobiotic detoxification by transmembrane export across the plasma membrane"/>
    <property type="evidence" value="ECO:0007669"/>
    <property type="project" value="InterPro"/>
</dbReference>
<feature type="transmembrane region" description="Helical" evidence="7">
    <location>
        <begin position="509"/>
        <end position="532"/>
    </location>
</feature>
<dbReference type="InterPro" id="IPR045069">
    <property type="entry name" value="MATE_euk"/>
</dbReference>
<reference evidence="8 9" key="1">
    <citation type="submission" date="2014-04" db="EMBL/GenBank/DDBJ databases">
        <title>Evolutionary Origins and Diversification of the Mycorrhizal Mutualists.</title>
        <authorList>
            <consortium name="DOE Joint Genome Institute"/>
            <consortium name="Mycorrhizal Genomics Consortium"/>
            <person name="Kohler A."/>
            <person name="Kuo A."/>
            <person name="Nagy L.G."/>
            <person name="Floudas D."/>
            <person name="Copeland A."/>
            <person name="Barry K.W."/>
            <person name="Cichocki N."/>
            <person name="Veneault-Fourrey C."/>
            <person name="LaButti K."/>
            <person name="Lindquist E.A."/>
            <person name="Lipzen A."/>
            <person name="Lundell T."/>
            <person name="Morin E."/>
            <person name="Murat C."/>
            <person name="Riley R."/>
            <person name="Ohm R."/>
            <person name="Sun H."/>
            <person name="Tunlid A."/>
            <person name="Henrissat B."/>
            <person name="Grigoriev I.V."/>
            <person name="Hibbett D.S."/>
            <person name="Martin F."/>
        </authorList>
    </citation>
    <scope>NUCLEOTIDE SEQUENCE [LARGE SCALE GENOMIC DNA]</scope>
    <source>
        <strain evidence="8 9">Koide BX008</strain>
    </source>
</reference>
<feature type="compositionally biased region" description="Basic and acidic residues" evidence="6">
    <location>
        <begin position="22"/>
        <end position="31"/>
    </location>
</feature>
<comment type="similarity">
    <text evidence="2">Belongs to the multi antimicrobial extrusion (MATE) (TC 2.A.66.1) family.</text>
</comment>
<protein>
    <recommendedName>
        <fullName evidence="10">MATE efflux family protein</fullName>
    </recommendedName>
</protein>
<evidence type="ECO:0000256" key="4">
    <source>
        <dbReference type="ARBA" id="ARBA00022989"/>
    </source>
</evidence>
<evidence type="ECO:0000256" key="2">
    <source>
        <dbReference type="ARBA" id="ARBA00010199"/>
    </source>
</evidence>
<dbReference type="GO" id="GO:0042910">
    <property type="term" value="F:xenobiotic transmembrane transporter activity"/>
    <property type="evidence" value="ECO:0007669"/>
    <property type="project" value="InterPro"/>
</dbReference>
<evidence type="ECO:0000256" key="1">
    <source>
        <dbReference type="ARBA" id="ARBA00004141"/>
    </source>
</evidence>
<organism evidence="8 9">
    <name type="scientific">Amanita muscaria (strain Koide BX008)</name>
    <dbReference type="NCBI Taxonomy" id="946122"/>
    <lineage>
        <taxon>Eukaryota</taxon>
        <taxon>Fungi</taxon>
        <taxon>Dikarya</taxon>
        <taxon>Basidiomycota</taxon>
        <taxon>Agaricomycotina</taxon>
        <taxon>Agaricomycetes</taxon>
        <taxon>Agaricomycetidae</taxon>
        <taxon>Agaricales</taxon>
        <taxon>Pluteineae</taxon>
        <taxon>Amanitaceae</taxon>
        <taxon>Amanita</taxon>
    </lineage>
</organism>
<gene>
    <name evidence="8" type="ORF">M378DRAFT_25493</name>
</gene>
<feature type="transmembrane region" description="Helical" evidence="7">
    <location>
        <begin position="480"/>
        <end position="503"/>
    </location>
</feature>
<dbReference type="NCBIfam" id="TIGR00797">
    <property type="entry name" value="matE"/>
    <property type="match status" value="1"/>
</dbReference>
<dbReference type="OrthoDB" id="2126698at2759"/>
<dbReference type="AlphaFoldDB" id="A0A0C2T7S0"/>
<feature type="transmembrane region" description="Helical" evidence="7">
    <location>
        <begin position="184"/>
        <end position="206"/>
    </location>
</feature>
<keyword evidence="9" id="KW-1185">Reference proteome</keyword>
<dbReference type="PANTHER" id="PTHR11206">
    <property type="entry name" value="MULTIDRUG RESISTANCE PROTEIN"/>
    <property type="match status" value="1"/>
</dbReference>
<accession>A0A0C2T7S0</accession>
<feature type="transmembrane region" description="Helical" evidence="7">
    <location>
        <begin position="258"/>
        <end position="277"/>
    </location>
</feature>
<proteinExistence type="inferred from homology"/>